<evidence type="ECO:0000256" key="6">
    <source>
        <dbReference type="SAM" id="Phobius"/>
    </source>
</evidence>
<dbReference type="Pfam" id="PF02518">
    <property type="entry name" value="HATPase_c"/>
    <property type="match status" value="1"/>
</dbReference>
<evidence type="ECO:0000256" key="5">
    <source>
        <dbReference type="PROSITE-ProRule" id="PRU00169"/>
    </source>
</evidence>
<dbReference type="Pfam" id="PF00512">
    <property type="entry name" value="HisKA"/>
    <property type="match status" value="1"/>
</dbReference>
<dbReference type="InterPro" id="IPR004358">
    <property type="entry name" value="Sig_transdc_His_kin-like_C"/>
</dbReference>
<dbReference type="InterPro" id="IPR005467">
    <property type="entry name" value="His_kinase_dom"/>
</dbReference>
<dbReference type="SUPFAM" id="SSF52172">
    <property type="entry name" value="CheY-like"/>
    <property type="match status" value="2"/>
</dbReference>
<feature type="transmembrane region" description="Helical" evidence="6">
    <location>
        <begin position="156"/>
        <end position="173"/>
    </location>
</feature>
<accession>G2E3C5</accession>
<feature type="modified residue" description="4-aspartylphosphate" evidence="5">
    <location>
        <position position="628"/>
    </location>
</feature>
<keyword evidence="9" id="KW-0418">Kinase</keyword>
<dbReference type="SMART" id="SM00387">
    <property type="entry name" value="HATPase_c"/>
    <property type="match status" value="1"/>
</dbReference>
<dbReference type="FunFam" id="3.30.565.10:FF:000010">
    <property type="entry name" value="Sensor histidine kinase RcsC"/>
    <property type="match status" value="1"/>
</dbReference>
<dbReference type="SMART" id="SM00448">
    <property type="entry name" value="REC"/>
    <property type="match status" value="1"/>
</dbReference>
<keyword evidence="10" id="KW-1185">Reference proteome</keyword>
<dbReference type="InterPro" id="IPR003594">
    <property type="entry name" value="HATPase_dom"/>
</dbReference>
<dbReference type="InterPro" id="IPR011006">
    <property type="entry name" value="CheY-like_superfamily"/>
</dbReference>
<evidence type="ECO:0000313" key="10">
    <source>
        <dbReference type="Proteomes" id="UP000004200"/>
    </source>
</evidence>
<proteinExistence type="predicted"/>
<evidence type="ECO:0000259" key="8">
    <source>
        <dbReference type="PROSITE" id="PS50110"/>
    </source>
</evidence>
<comment type="caution">
    <text evidence="9">The sequence shown here is derived from an EMBL/GenBank/DDBJ whole genome shotgun (WGS) entry which is preliminary data.</text>
</comment>
<comment type="caution">
    <text evidence="5">Lacks conserved residue(s) required for the propagation of feature annotation.</text>
</comment>
<dbReference type="OrthoDB" id="5563233at2"/>
<dbReference type="InterPro" id="IPR036097">
    <property type="entry name" value="HisK_dim/P_sf"/>
</dbReference>
<feature type="transmembrane region" description="Helical" evidence="6">
    <location>
        <begin position="95"/>
        <end position="120"/>
    </location>
</feature>
<dbReference type="PANTHER" id="PTHR45339">
    <property type="entry name" value="HYBRID SIGNAL TRANSDUCTION HISTIDINE KINASE J"/>
    <property type="match status" value="1"/>
</dbReference>
<dbReference type="Gene3D" id="3.40.50.2300">
    <property type="match status" value="2"/>
</dbReference>
<comment type="catalytic activity">
    <reaction evidence="1">
        <text>ATP + protein L-histidine = ADP + protein N-phospho-L-histidine.</text>
        <dbReference type="EC" id="2.7.13.3"/>
    </reaction>
</comment>
<dbReference type="CDD" id="cd17546">
    <property type="entry name" value="REC_hyHK_CKI1_RcsC-like"/>
    <property type="match status" value="1"/>
</dbReference>
<dbReference type="Pfam" id="PF00072">
    <property type="entry name" value="Response_reg"/>
    <property type="match status" value="1"/>
</dbReference>
<evidence type="ECO:0000256" key="4">
    <source>
        <dbReference type="ARBA" id="ARBA00023012"/>
    </source>
</evidence>
<dbReference type="PRINTS" id="PR00344">
    <property type="entry name" value="BCTRLSENSOR"/>
</dbReference>
<evidence type="ECO:0000256" key="1">
    <source>
        <dbReference type="ARBA" id="ARBA00000085"/>
    </source>
</evidence>
<dbReference type="SUPFAM" id="SSF55874">
    <property type="entry name" value="ATPase domain of HSP90 chaperone/DNA topoisomerase II/histidine kinase"/>
    <property type="match status" value="1"/>
</dbReference>
<dbReference type="AlphaFoldDB" id="G2E3C5"/>
<keyword evidence="9" id="KW-0808">Transferase</keyword>
<dbReference type="PROSITE" id="PS50110">
    <property type="entry name" value="RESPONSE_REGULATORY"/>
    <property type="match status" value="2"/>
</dbReference>
<feature type="transmembrane region" description="Helical" evidence="6">
    <location>
        <begin position="132"/>
        <end position="150"/>
    </location>
</feature>
<dbReference type="eggNOG" id="COG2205">
    <property type="taxonomic scope" value="Bacteria"/>
</dbReference>
<feature type="domain" description="Histidine kinase" evidence="7">
    <location>
        <begin position="201"/>
        <end position="424"/>
    </location>
</feature>
<keyword evidence="6" id="KW-0472">Membrane</keyword>
<dbReference type="EC" id="2.7.13.3" evidence="2"/>
<keyword evidence="6" id="KW-0812">Transmembrane</keyword>
<evidence type="ECO:0000256" key="3">
    <source>
        <dbReference type="ARBA" id="ARBA00022553"/>
    </source>
</evidence>
<feature type="transmembrane region" description="Helical" evidence="6">
    <location>
        <begin position="56"/>
        <end position="75"/>
    </location>
</feature>
<feature type="transmembrane region" description="Helical" evidence="6">
    <location>
        <begin position="29"/>
        <end position="49"/>
    </location>
</feature>
<dbReference type="GO" id="GO:0000155">
    <property type="term" value="F:phosphorelay sensor kinase activity"/>
    <property type="evidence" value="ECO:0007669"/>
    <property type="project" value="InterPro"/>
</dbReference>
<keyword evidence="3 5" id="KW-0597">Phosphoprotein</keyword>
<evidence type="ECO:0000313" key="9">
    <source>
        <dbReference type="EMBL" id="EGV30314.1"/>
    </source>
</evidence>
<dbReference type="Proteomes" id="UP000004200">
    <property type="component" value="Unassembled WGS sequence"/>
</dbReference>
<evidence type="ECO:0000259" key="7">
    <source>
        <dbReference type="PROSITE" id="PS50109"/>
    </source>
</evidence>
<dbReference type="RefSeq" id="WP_007041501.1">
    <property type="nucleotide sequence ID" value="NZ_AFWT01000019.1"/>
</dbReference>
<dbReference type="STRING" id="765913.ThidrDRAFT_2788"/>
<organism evidence="9 10">
    <name type="scientific">Thiorhodococcus drewsii AZ1</name>
    <dbReference type="NCBI Taxonomy" id="765913"/>
    <lineage>
        <taxon>Bacteria</taxon>
        <taxon>Pseudomonadati</taxon>
        <taxon>Pseudomonadota</taxon>
        <taxon>Gammaproteobacteria</taxon>
        <taxon>Chromatiales</taxon>
        <taxon>Chromatiaceae</taxon>
        <taxon>Thiorhodococcus</taxon>
    </lineage>
</organism>
<dbReference type="InterPro" id="IPR036890">
    <property type="entry name" value="HATPase_C_sf"/>
</dbReference>
<dbReference type="InterPro" id="IPR001789">
    <property type="entry name" value="Sig_transdc_resp-reg_receiver"/>
</dbReference>
<dbReference type="Gene3D" id="1.10.287.130">
    <property type="match status" value="1"/>
</dbReference>
<dbReference type="CDD" id="cd00082">
    <property type="entry name" value="HisKA"/>
    <property type="match status" value="1"/>
</dbReference>
<reference evidence="9 10" key="1">
    <citation type="submission" date="2011-06" db="EMBL/GenBank/DDBJ databases">
        <title>The draft genome of Thiorhodococcus drewsii AZ1.</title>
        <authorList>
            <consortium name="US DOE Joint Genome Institute (JGI-PGF)"/>
            <person name="Lucas S."/>
            <person name="Han J."/>
            <person name="Lapidus A."/>
            <person name="Cheng J.-F."/>
            <person name="Goodwin L."/>
            <person name="Pitluck S."/>
            <person name="Peters L."/>
            <person name="Land M.L."/>
            <person name="Hauser L."/>
            <person name="Vogl K."/>
            <person name="Liu Z."/>
            <person name="Imhoff J."/>
            <person name="Thiel V."/>
            <person name="Frigaard N.-U."/>
            <person name="Bryant D.A."/>
            <person name="Woyke T.J."/>
        </authorList>
    </citation>
    <scope>NUCLEOTIDE SEQUENCE [LARGE SCALE GENOMIC DNA]</scope>
    <source>
        <strain evidence="9 10">AZ1</strain>
    </source>
</reference>
<dbReference type="InterPro" id="IPR003661">
    <property type="entry name" value="HisK_dim/P_dom"/>
</dbReference>
<evidence type="ECO:0000256" key="2">
    <source>
        <dbReference type="ARBA" id="ARBA00012438"/>
    </source>
</evidence>
<dbReference type="SUPFAM" id="SSF47384">
    <property type="entry name" value="Homodimeric domain of signal transducing histidine kinase"/>
    <property type="match status" value="1"/>
</dbReference>
<feature type="domain" description="Response regulatory" evidence="8">
    <location>
        <begin position="442"/>
        <end position="551"/>
    </location>
</feature>
<gene>
    <name evidence="9" type="ORF">ThidrDRAFT_2788</name>
</gene>
<protein>
    <recommendedName>
        <fullName evidence="2">histidine kinase</fullName>
        <ecNumber evidence="2">2.7.13.3</ecNumber>
    </recommendedName>
</protein>
<dbReference type="CDD" id="cd16922">
    <property type="entry name" value="HATPase_EvgS-ArcB-TorS-like"/>
    <property type="match status" value="1"/>
</dbReference>
<keyword evidence="6" id="KW-1133">Transmembrane helix</keyword>
<keyword evidence="4" id="KW-0902">Two-component regulatory system</keyword>
<name>G2E3C5_9GAMM</name>
<dbReference type="SMART" id="SM00388">
    <property type="entry name" value="HisKA"/>
    <property type="match status" value="1"/>
</dbReference>
<feature type="domain" description="Response regulatory" evidence="8">
    <location>
        <begin position="579"/>
        <end position="695"/>
    </location>
</feature>
<dbReference type="PANTHER" id="PTHR45339:SF1">
    <property type="entry name" value="HYBRID SIGNAL TRANSDUCTION HISTIDINE KINASE J"/>
    <property type="match status" value="1"/>
</dbReference>
<dbReference type="PROSITE" id="PS50109">
    <property type="entry name" value="HIS_KIN"/>
    <property type="match status" value="1"/>
</dbReference>
<dbReference type="eggNOG" id="COG0784">
    <property type="taxonomic scope" value="Bacteria"/>
</dbReference>
<sequence length="703" mass="76721">MAFDVASERVRIGSGLRADVVANPDLQSALVRLVTCVLGAAYIGLAAWTHYYRIDVSLYLTVFGIYLLTSLALLVSVIRHPGWRVRRYLALSLDVIVVSLAILITQDAISPFYLLYILIFISAGTRFGRRHLILATLVAVVAYNFVLIQLDEWERHTYEAAFFLVLLILLPLYQSSLLRQIQEARDQAQRANKAKSDFLAVMTHELRTPLTGLVGMVELLKTTRLDAEQREHLRDIDTAANALAMLVGDILDLSKIEAGKLVLERIPFDPRDLVRQVCGVVSSKALEAGLELVCRVESEVPRSVMGDPLRVRQILFNLVGNAIKFTPQGQVLLRLSLESPEADRMGARLLFEIVDSGIGISADKLDTLFERFTQVDDSTTRRFGGTGLGTTIARDLSGLMGGSIEVASEEGRGSRFSVRLPLVEVDDLPLAPDVDWGLAGLRVLVIERNDLQRACVQDALESAGCVLSSAAESQKIARGAGGCDLLVIGDPPTGCDLASELSEVRRALAAEPPCLLLTYAGRRPIPRADTLSYLNKPFLAEDLLRRASALMGRLPESVMARDRDMQSALVETESAGGIRVLVAEDNPLAAKVLTAFLSRMGFPYARFSDGETALKEALKGVYDIAIVDLNMPKLGGIDFVRRYRAERADHPLPIVALTASASEEVRQDCLAAGMAGFLVKPVSPEALRQTIERLALVAQPVAG</sequence>
<dbReference type="Gene3D" id="3.30.565.10">
    <property type="entry name" value="Histidine kinase-like ATPase, C-terminal domain"/>
    <property type="match status" value="1"/>
</dbReference>
<dbReference type="EMBL" id="AFWT01000019">
    <property type="protein sequence ID" value="EGV30314.1"/>
    <property type="molecule type" value="Genomic_DNA"/>
</dbReference>